<dbReference type="PROSITE" id="PS00201">
    <property type="entry name" value="FLAVODOXIN"/>
    <property type="match status" value="1"/>
</dbReference>
<sequence length="177" mass="20231">MNNIIIYGSHYGATERYAKELSKETNIEAVTFKEIANVNHYDQIIYLGGLYAGGVYGMSKTLKKLKDIKSKKIIIATVGLADPKNEKNIKNIKNHMKKQLDEDIFKNAKIFHLRGAIDYSKLGFIHKTMMKALIIKIKRTSNDKKTSEDTMILETYNKKVDFVDLSSLNEILNEIIL</sequence>
<dbReference type="InterPro" id="IPR001226">
    <property type="entry name" value="Flavodoxin_CS"/>
</dbReference>
<reference evidence="2 3" key="1">
    <citation type="submission" date="2017-03" db="EMBL/GenBank/DDBJ databases">
        <title>Genome sequence of Methanobrevibacter wosei.</title>
        <authorList>
            <person name="Poehlein A."/>
            <person name="Seedorf H."/>
            <person name="Daniel R."/>
        </authorList>
    </citation>
    <scope>NUCLEOTIDE SEQUENCE [LARGE SCALE GENOMIC DNA]</scope>
    <source>
        <strain evidence="2 3">DSM 11979</strain>
    </source>
</reference>
<dbReference type="EMBL" id="MZGU01000004">
    <property type="protein sequence ID" value="PWB86112.1"/>
    <property type="molecule type" value="Genomic_DNA"/>
</dbReference>
<dbReference type="GO" id="GO:0010181">
    <property type="term" value="F:FMN binding"/>
    <property type="evidence" value="ECO:0007669"/>
    <property type="project" value="InterPro"/>
</dbReference>
<dbReference type="OrthoDB" id="82343at2157"/>
<dbReference type="InterPro" id="IPR026816">
    <property type="entry name" value="Flavodoxin_dom"/>
</dbReference>
<proteinExistence type="predicted"/>
<dbReference type="GO" id="GO:0070819">
    <property type="term" value="F:menaquinone-dependent protoporphyrinogen oxidase activity"/>
    <property type="evidence" value="ECO:0007669"/>
    <property type="project" value="TreeGrafter"/>
</dbReference>
<evidence type="ECO:0000259" key="1">
    <source>
        <dbReference type="Pfam" id="PF12724"/>
    </source>
</evidence>
<organism evidence="2 3">
    <name type="scientific">Methanobrevibacter woesei</name>
    <dbReference type="NCBI Taxonomy" id="190976"/>
    <lineage>
        <taxon>Archaea</taxon>
        <taxon>Methanobacteriati</taxon>
        <taxon>Methanobacteriota</taxon>
        <taxon>Methanomada group</taxon>
        <taxon>Methanobacteria</taxon>
        <taxon>Methanobacteriales</taxon>
        <taxon>Methanobacteriaceae</taxon>
        <taxon>Methanobrevibacter</taxon>
    </lineage>
</organism>
<dbReference type="AlphaFoldDB" id="A0A2U1S7R7"/>
<comment type="caution">
    <text evidence="2">The sequence shown here is derived from an EMBL/GenBank/DDBJ whole genome shotgun (WGS) entry which is preliminary data.</text>
</comment>
<evidence type="ECO:0000313" key="2">
    <source>
        <dbReference type="EMBL" id="PWB86112.1"/>
    </source>
</evidence>
<dbReference type="RefSeq" id="WP_116669750.1">
    <property type="nucleotide sequence ID" value="NZ_CASEFK010000013.1"/>
</dbReference>
<dbReference type="Gene3D" id="3.40.50.360">
    <property type="match status" value="1"/>
</dbReference>
<dbReference type="Pfam" id="PF12724">
    <property type="entry name" value="Flavodoxin_5"/>
    <property type="match status" value="1"/>
</dbReference>
<dbReference type="GO" id="GO:0006783">
    <property type="term" value="P:heme biosynthetic process"/>
    <property type="evidence" value="ECO:0007669"/>
    <property type="project" value="TreeGrafter"/>
</dbReference>
<dbReference type="Proteomes" id="UP000245577">
    <property type="component" value="Unassembled WGS sequence"/>
</dbReference>
<dbReference type="InterPro" id="IPR029039">
    <property type="entry name" value="Flavoprotein-like_sf"/>
</dbReference>
<protein>
    <submittedName>
        <fullName evidence="2">Protoporphyrinogen oxidase</fullName>
    </submittedName>
</protein>
<dbReference type="PANTHER" id="PTHR38030">
    <property type="entry name" value="PROTOPORPHYRINOGEN IX DEHYDROGENASE [MENAQUINONE]"/>
    <property type="match status" value="1"/>
</dbReference>
<dbReference type="InterPro" id="IPR052200">
    <property type="entry name" value="Protoporphyrinogen_IX_DH"/>
</dbReference>
<dbReference type="GO" id="GO:0009055">
    <property type="term" value="F:electron transfer activity"/>
    <property type="evidence" value="ECO:0007669"/>
    <property type="project" value="InterPro"/>
</dbReference>
<keyword evidence="3" id="KW-1185">Reference proteome</keyword>
<dbReference type="SUPFAM" id="SSF52218">
    <property type="entry name" value="Flavoproteins"/>
    <property type="match status" value="1"/>
</dbReference>
<gene>
    <name evidence="2" type="ORF">MBBWO_09660</name>
</gene>
<name>A0A2U1S7R7_9EURY</name>
<feature type="domain" description="Flavodoxin" evidence="1">
    <location>
        <begin position="4"/>
        <end position="141"/>
    </location>
</feature>
<evidence type="ECO:0000313" key="3">
    <source>
        <dbReference type="Proteomes" id="UP000245577"/>
    </source>
</evidence>
<accession>A0A2U1S7R7</accession>
<dbReference type="PANTHER" id="PTHR38030:SF2">
    <property type="entry name" value="PROTOPORPHYRINOGEN IX DEHYDROGENASE [QUINONE]"/>
    <property type="match status" value="1"/>
</dbReference>